<protein>
    <recommendedName>
        <fullName evidence="4">BZIP domain-containing protein</fullName>
    </recommendedName>
</protein>
<sequence length="369" mass="41559">MENVKGSAGHKNSLYHGKQAFLPPKSPFPCVSSNYADYGSGSNPSIGSKVIPRPREGNRSHQRTSSESFLIEEQPSWLDDLLNEPDTPMKKGTHRRSSSDSFAYLDASKSSPNFENTEDCNNRISGQSWSPLELHASIFSDANSFASSQNRGWESCLTSGTCPNGHRSTRDNNLLNSSGSSCCVGEPLGIENQDQVEHASHDSMSLSERRDFSYAKHPQLETDPKRAKQQFAQRSRVRKLQYITELERTVQALWAEGSGFSAEVAFLDEQNIILNLENKTLKQRLDSLAQEQCLKYFQQEMLEREIARLQALYQQQQIHQHQQQPPPPRLNQTHKRSSSRDLNSQFSNLSLQQKEVSSGRDAVNGALRM</sequence>
<dbReference type="CDD" id="cd14703">
    <property type="entry name" value="bZIP_plant_RF2"/>
    <property type="match status" value="1"/>
</dbReference>
<feature type="compositionally biased region" description="Polar residues" evidence="3">
    <location>
        <begin position="33"/>
        <end position="46"/>
    </location>
</feature>
<dbReference type="InterPro" id="IPR044797">
    <property type="entry name" value="At4g06598-like"/>
</dbReference>
<dbReference type="GO" id="GO:0003700">
    <property type="term" value="F:DNA-binding transcription factor activity"/>
    <property type="evidence" value="ECO:0007669"/>
    <property type="project" value="InterPro"/>
</dbReference>
<evidence type="ECO:0000313" key="6">
    <source>
        <dbReference type="Proteomes" id="UP001179952"/>
    </source>
</evidence>
<dbReference type="InterPro" id="IPR004827">
    <property type="entry name" value="bZIP"/>
</dbReference>
<dbReference type="Gene3D" id="1.20.5.170">
    <property type="match status" value="1"/>
</dbReference>
<evidence type="ECO:0000256" key="1">
    <source>
        <dbReference type="ARBA" id="ARBA00023015"/>
    </source>
</evidence>
<dbReference type="SUPFAM" id="SSF57959">
    <property type="entry name" value="Leucine zipper domain"/>
    <property type="match status" value="1"/>
</dbReference>
<keyword evidence="6" id="KW-1185">Reference proteome</keyword>
<dbReference type="AlphaFoldDB" id="A0AAV9BJE5"/>
<dbReference type="InterPro" id="IPR046347">
    <property type="entry name" value="bZIP_sf"/>
</dbReference>
<keyword evidence="2" id="KW-0804">Transcription</keyword>
<feature type="domain" description="BZIP" evidence="4">
    <location>
        <begin position="221"/>
        <end position="280"/>
    </location>
</feature>
<organism evidence="5 6">
    <name type="scientific">Acorus gramineus</name>
    <name type="common">Dwarf sweet flag</name>
    <dbReference type="NCBI Taxonomy" id="55184"/>
    <lineage>
        <taxon>Eukaryota</taxon>
        <taxon>Viridiplantae</taxon>
        <taxon>Streptophyta</taxon>
        <taxon>Embryophyta</taxon>
        <taxon>Tracheophyta</taxon>
        <taxon>Spermatophyta</taxon>
        <taxon>Magnoliopsida</taxon>
        <taxon>Liliopsida</taxon>
        <taxon>Acoraceae</taxon>
        <taxon>Acorus</taxon>
    </lineage>
</organism>
<proteinExistence type="predicted"/>
<reference evidence="5" key="1">
    <citation type="journal article" date="2023" name="Nat. Commun.">
        <title>Diploid and tetraploid genomes of Acorus and the evolution of monocots.</title>
        <authorList>
            <person name="Ma L."/>
            <person name="Liu K.W."/>
            <person name="Li Z."/>
            <person name="Hsiao Y.Y."/>
            <person name="Qi Y."/>
            <person name="Fu T."/>
            <person name="Tang G.D."/>
            <person name="Zhang D."/>
            <person name="Sun W.H."/>
            <person name="Liu D.K."/>
            <person name="Li Y."/>
            <person name="Chen G.Z."/>
            <person name="Liu X.D."/>
            <person name="Liao X.Y."/>
            <person name="Jiang Y.T."/>
            <person name="Yu X."/>
            <person name="Hao Y."/>
            <person name="Huang J."/>
            <person name="Zhao X.W."/>
            <person name="Ke S."/>
            <person name="Chen Y.Y."/>
            <person name="Wu W.L."/>
            <person name="Hsu J.L."/>
            <person name="Lin Y.F."/>
            <person name="Huang M.D."/>
            <person name="Li C.Y."/>
            <person name="Huang L."/>
            <person name="Wang Z.W."/>
            <person name="Zhao X."/>
            <person name="Zhong W.Y."/>
            <person name="Peng D.H."/>
            <person name="Ahmad S."/>
            <person name="Lan S."/>
            <person name="Zhang J.S."/>
            <person name="Tsai W.C."/>
            <person name="Van de Peer Y."/>
            <person name="Liu Z.J."/>
        </authorList>
    </citation>
    <scope>NUCLEOTIDE SEQUENCE</scope>
    <source>
        <strain evidence="5">SCP</strain>
    </source>
</reference>
<accession>A0AAV9BJE5</accession>
<gene>
    <name evidence="5" type="ORF">QJS04_geneDACA010009</name>
</gene>
<dbReference type="EMBL" id="JAUJYN010000003">
    <property type="protein sequence ID" value="KAK1276720.1"/>
    <property type="molecule type" value="Genomic_DNA"/>
</dbReference>
<comment type="caution">
    <text evidence="5">The sequence shown here is derived from an EMBL/GenBank/DDBJ whole genome shotgun (WGS) entry which is preliminary data.</text>
</comment>
<evidence type="ECO:0000259" key="4">
    <source>
        <dbReference type="SMART" id="SM00338"/>
    </source>
</evidence>
<feature type="region of interest" description="Disordered" evidence="3">
    <location>
        <begin position="317"/>
        <end position="369"/>
    </location>
</feature>
<name>A0AAV9BJE5_ACOGR</name>
<dbReference type="PANTHER" id="PTHR46835:SF3">
    <property type="entry name" value="BASIC-LEUCINE ZIPPER (BZIP) TRANSCRIPTION FACTOR FAMILY PROTEIN"/>
    <property type="match status" value="1"/>
</dbReference>
<dbReference type="InterPro" id="IPR044759">
    <property type="entry name" value="bZIP_RF2"/>
</dbReference>
<evidence type="ECO:0000256" key="3">
    <source>
        <dbReference type="SAM" id="MobiDB-lite"/>
    </source>
</evidence>
<dbReference type="Proteomes" id="UP001179952">
    <property type="component" value="Unassembled WGS sequence"/>
</dbReference>
<dbReference type="SMART" id="SM00338">
    <property type="entry name" value="BRLZ"/>
    <property type="match status" value="1"/>
</dbReference>
<dbReference type="PANTHER" id="PTHR46835">
    <property type="entry name" value="BASIC-LEUCINE ZIPPER (BZIP) TRANSCRIPTION FACTOR FAMILY PROTEIN-RELATED"/>
    <property type="match status" value="1"/>
</dbReference>
<evidence type="ECO:0000256" key="2">
    <source>
        <dbReference type="ARBA" id="ARBA00023163"/>
    </source>
</evidence>
<dbReference type="GO" id="GO:0005634">
    <property type="term" value="C:nucleus"/>
    <property type="evidence" value="ECO:0007669"/>
    <property type="project" value="UniProtKB-ARBA"/>
</dbReference>
<evidence type="ECO:0000313" key="5">
    <source>
        <dbReference type="EMBL" id="KAK1276720.1"/>
    </source>
</evidence>
<keyword evidence="1" id="KW-0805">Transcription regulation</keyword>
<feature type="region of interest" description="Disordered" evidence="3">
    <location>
        <begin position="33"/>
        <end position="98"/>
    </location>
</feature>
<reference evidence="5" key="2">
    <citation type="submission" date="2023-06" db="EMBL/GenBank/DDBJ databases">
        <authorList>
            <person name="Ma L."/>
            <person name="Liu K.-W."/>
            <person name="Li Z."/>
            <person name="Hsiao Y.-Y."/>
            <person name="Qi Y."/>
            <person name="Fu T."/>
            <person name="Tang G."/>
            <person name="Zhang D."/>
            <person name="Sun W.-H."/>
            <person name="Liu D.-K."/>
            <person name="Li Y."/>
            <person name="Chen G.-Z."/>
            <person name="Liu X.-D."/>
            <person name="Liao X.-Y."/>
            <person name="Jiang Y.-T."/>
            <person name="Yu X."/>
            <person name="Hao Y."/>
            <person name="Huang J."/>
            <person name="Zhao X.-W."/>
            <person name="Ke S."/>
            <person name="Chen Y.-Y."/>
            <person name="Wu W.-L."/>
            <person name="Hsu J.-L."/>
            <person name="Lin Y.-F."/>
            <person name="Huang M.-D."/>
            <person name="Li C.-Y."/>
            <person name="Huang L."/>
            <person name="Wang Z.-W."/>
            <person name="Zhao X."/>
            <person name="Zhong W.-Y."/>
            <person name="Peng D.-H."/>
            <person name="Ahmad S."/>
            <person name="Lan S."/>
            <person name="Zhang J.-S."/>
            <person name="Tsai W.-C."/>
            <person name="Van De Peer Y."/>
            <person name="Liu Z.-J."/>
        </authorList>
    </citation>
    <scope>NUCLEOTIDE SEQUENCE</scope>
    <source>
        <strain evidence="5">SCP</strain>
        <tissue evidence="5">Leaves</tissue>
    </source>
</reference>
<feature type="compositionally biased region" description="Polar residues" evidence="3">
    <location>
        <begin position="340"/>
        <end position="356"/>
    </location>
</feature>